<feature type="domain" description="HTH lacI-type" evidence="4">
    <location>
        <begin position="12"/>
        <end position="66"/>
    </location>
</feature>
<dbReference type="Gene3D" id="1.10.260.40">
    <property type="entry name" value="lambda repressor-like DNA-binding domains"/>
    <property type="match status" value="1"/>
</dbReference>
<dbReference type="Gene3D" id="3.40.50.2300">
    <property type="match status" value="2"/>
</dbReference>
<accession>A0A1M6HEU4</accession>
<evidence type="ECO:0000256" key="2">
    <source>
        <dbReference type="ARBA" id="ARBA00023125"/>
    </source>
</evidence>
<dbReference type="InterPro" id="IPR010982">
    <property type="entry name" value="Lambda_DNA-bd_dom_sf"/>
</dbReference>
<dbReference type="AlphaFoldDB" id="A0A1M6HEU4"/>
<reference evidence="5 6" key="1">
    <citation type="submission" date="2016-11" db="EMBL/GenBank/DDBJ databases">
        <authorList>
            <person name="Jaros S."/>
            <person name="Januszkiewicz K."/>
            <person name="Wedrychowicz H."/>
        </authorList>
    </citation>
    <scope>NUCLEOTIDE SEQUENCE [LARGE SCALE GENOMIC DNA]</scope>
    <source>
        <strain evidence="5 6">DSM 14916</strain>
    </source>
</reference>
<dbReference type="InterPro" id="IPR028082">
    <property type="entry name" value="Peripla_BP_I"/>
</dbReference>
<evidence type="ECO:0000313" key="6">
    <source>
        <dbReference type="Proteomes" id="UP000184387"/>
    </source>
</evidence>
<dbReference type="InterPro" id="IPR046335">
    <property type="entry name" value="LacI/GalR-like_sensor"/>
</dbReference>
<dbReference type="GO" id="GO:0003700">
    <property type="term" value="F:DNA-binding transcription factor activity"/>
    <property type="evidence" value="ECO:0007669"/>
    <property type="project" value="TreeGrafter"/>
</dbReference>
<keyword evidence="6" id="KW-1185">Reference proteome</keyword>
<evidence type="ECO:0000256" key="1">
    <source>
        <dbReference type="ARBA" id="ARBA00023015"/>
    </source>
</evidence>
<name>A0A1M6HEU4_9PROT</name>
<dbReference type="OrthoDB" id="7170131at2"/>
<dbReference type="Pfam" id="PF00356">
    <property type="entry name" value="LacI"/>
    <property type="match status" value="1"/>
</dbReference>
<dbReference type="SUPFAM" id="SSF53822">
    <property type="entry name" value="Periplasmic binding protein-like I"/>
    <property type="match status" value="1"/>
</dbReference>
<keyword evidence="2" id="KW-0238">DNA-binding</keyword>
<dbReference type="InterPro" id="IPR000843">
    <property type="entry name" value="HTH_LacI"/>
</dbReference>
<dbReference type="STRING" id="198092.SAMN02745194_01979"/>
<protein>
    <submittedName>
        <fullName evidence="5">Transcriptional regulator, LacI family</fullName>
    </submittedName>
</protein>
<dbReference type="Proteomes" id="UP000184387">
    <property type="component" value="Unassembled WGS sequence"/>
</dbReference>
<dbReference type="CDD" id="cd01575">
    <property type="entry name" value="PBP1_GntR"/>
    <property type="match status" value="1"/>
</dbReference>
<proteinExistence type="predicted"/>
<dbReference type="PROSITE" id="PS50932">
    <property type="entry name" value="HTH_LACI_2"/>
    <property type="match status" value="1"/>
</dbReference>
<dbReference type="RefSeq" id="WP_073134156.1">
    <property type="nucleotide sequence ID" value="NZ_FQZF01000010.1"/>
</dbReference>
<evidence type="ECO:0000259" key="4">
    <source>
        <dbReference type="PROSITE" id="PS50932"/>
    </source>
</evidence>
<dbReference type="SMART" id="SM00354">
    <property type="entry name" value="HTH_LACI"/>
    <property type="match status" value="1"/>
</dbReference>
<organism evidence="5 6">
    <name type="scientific">Muricoccus roseus</name>
    <dbReference type="NCBI Taxonomy" id="198092"/>
    <lineage>
        <taxon>Bacteria</taxon>
        <taxon>Pseudomonadati</taxon>
        <taxon>Pseudomonadota</taxon>
        <taxon>Alphaproteobacteria</taxon>
        <taxon>Acetobacterales</taxon>
        <taxon>Roseomonadaceae</taxon>
        <taxon>Muricoccus</taxon>
    </lineage>
</organism>
<dbReference type="EMBL" id="FQZF01000010">
    <property type="protein sequence ID" value="SHJ20639.1"/>
    <property type="molecule type" value="Genomic_DNA"/>
</dbReference>
<dbReference type="SUPFAM" id="SSF47413">
    <property type="entry name" value="lambda repressor-like DNA-binding domains"/>
    <property type="match status" value="1"/>
</dbReference>
<dbReference type="PROSITE" id="PS00356">
    <property type="entry name" value="HTH_LACI_1"/>
    <property type="match status" value="1"/>
</dbReference>
<keyword evidence="1" id="KW-0805">Transcription regulation</keyword>
<dbReference type="GO" id="GO:0000976">
    <property type="term" value="F:transcription cis-regulatory region binding"/>
    <property type="evidence" value="ECO:0007669"/>
    <property type="project" value="TreeGrafter"/>
</dbReference>
<evidence type="ECO:0000313" key="5">
    <source>
        <dbReference type="EMBL" id="SHJ20639.1"/>
    </source>
</evidence>
<dbReference type="CDD" id="cd01392">
    <property type="entry name" value="HTH_LacI"/>
    <property type="match status" value="1"/>
</dbReference>
<dbReference type="PANTHER" id="PTHR30146">
    <property type="entry name" value="LACI-RELATED TRANSCRIPTIONAL REPRESSOR"/>
    <property type="match status" value="1"/>
</dbReference>
<dbReference type="PANTHER" id="PTHR30146:SF33">
    <property type="entry name" value="TRANSCRIPTIONAL REGULATOR"/>
    <property type="match status" value="1"/>
</dbReference>
<keyword evidence="3" id="KW-0804">Transcription</keyword>
<sequence>MPDDVAGRVVGSRMRDVAKQAGVSPMTVSRALRDPSKVSEGVRRRVEEAVRAVGYVPNRLAGNLSSMRSNVIGLVVPSLDNSLYAPTIQSISAVLRDSGYQLMIADCGYSLEGEEALIIAFLAQQVAGLMLHDTRHTRTACEMIRRAGVPVVETGTLVPDPLDMVVSYSNQDAAGAMVRHLHRLGYRRIAFVSLPAGNNDRSRDRQAGYRAALAALDLPAEPGLMLEMPPGLASGAEAVVRLMQGPTPPDAIFMAGDVLAAGALFECQRRGWAVPGKVALAAFDDIDMLRHVVPPITTLRLPRSGIGRRGAEVLLDRIEGRCKERVVVDLGFEIIQREST</sequence>
<dbReference type="Pfam" id="PF13377">
    <property type="entry name" value="Peripla_BP_3"/>
    <property type="match status" value="1"/>
</dbReference>
<gene>
    <name evidence="5" type="ORF">SAMN02745194_01979</name>
</gene>
<evidence type="ECO:0000256" key="3">
    <source>
        <dbReference type="ARBA" id="ARBA00023163"/>
    </source>
</evidence>